<dbReference type="PROSITE" id="PS50887">
    <property type="entry name" value="GGDEF"/>
    <property type="match status" value="1"/>
</dbReference>
<comment type="caution">
    <text evidence="3">Lacks conserved residue(s) required for the propagation of feature annotation.</text>
</comment>
<dbReference type="SMART" id="SM00267">
    <property type="entry name" value="GGDEF"/>
    <property type="match status" value="1"/>
</dbReference>
<feature type="modified residue" description="4-aspartylphosphate" evidence="3">
    <location>
        <position position="176"/>
    </location>
</feature>
<dbReference type="SUPFAM" id="SSF55073">
    <property type="entry name" value="Nucleotide cyclase"/>
    <property type="match status" value="1"/>
</dbReference>
<keyword evidence="3" id="KW-0597">Phosphoprotein</keyword>
<dbReference type="PANTHER" id="PTHR45138">
    <property type="entry name" value="REGULATORY COMPONENTS OF SENSORY TRANSDUCTION SYSTEM"/>
    <property type="match status" value="1"/>
</dbReference>
<dbReference type="CDD" id="cd01949">
    <property type="entry name" value="GGDEF"/>
    <property type="match status" value="1"/>
</dbReference>
<evidence type="ECO:0000259" key="5">
    <source>
        <dbReference type="PROSITE" id="PS50887"/>
    </source>
</evidence>
<dbReference type="InterPro" id="IPR001789">
    <property type="entry name" value="Sig_transdc_resp-reg_receiver"/>
</dbReference>
<feature type="domain" description="GGDEF" evidence="5">
    <location>
        <begin position="291"/>
        <end position="417"/>
    </location>
</feature>
<evidence type="ECO:0000313" key="6">
    <source>
        <dbReference type="EMBL" id="MCY6370929.1"/>
    </source>
</evidence>
<sequence>MLSILHVDSNFFYKEIIKDFSREKGVKYLTANNSKEAFQVLANNKIDLIVTAVELKNENGEQFLRALNESEYKDIPVIVLSARDDIETKNKLFRLGAIDFISKNILIDRIKYYINLEDFRNKQLKDIRIAVLDDNELELMIIRKIFEMNNITNVDYYTEPEELLNKKEEYSLYIIDFILPTMSGKQVISELRKKYKYAFIISISAMDNEKIISNILSVGADDYILKPFSENIFMARLKANVRTFLLLQELKGKNLQLKTMVNIDGLTSLYNHKYMYERLEEEIKSAKIYNNKLSLIMFDIDKFKLINDTYGHQTGDEVLIKIGNELKQQLRKSYVIGRYGGEEFILILPETDLKGAVILAERLRKGISEIKFKEENITVTISVGAAELKSETAIELIGKSDKLLYTAKRNGRDRIEY</sequence>
<dbReference type="InterPro" id="IPR029787">
    <property type="entry name" value="Nucleotide_cyclase"/>
</dbReference>
<dbReference type="EMBL" id="JAPQES010000003">
    <property type="protein sequence ID" value="MCY6370929.1"/>
    <property type="molecule type" value="Genomic_DNA"/>
</dbReference>
<protein>
    <recommendedName>
        <fullName evidence="1">Stage 0 sporulation protein A homolog</fullName>
    </recommendedName>
</protein>
<evidence type="ECO:0000256" key="3">
    <source>
        <dbReference type="PROSITE-ProRule" id="PRU00169"/>
    </source>
</evidence>
<reference evidence="6" key="1">
    <citation type="submission" date="2022-12" db="EMBL/GenBank/DDBJ databases">
        <authorList>
            <person name="Wang J."/>
        </authorList>
    </citation>
    <scope>NUCLEOTIDE SEQUENCE</scope>
    <source>
        <strain evidence="6">HY-42-06</strain>
    </source>
</reference>
<proteinExistence type="predicted"/>
<gene>
    <name evidence="6" type="ORF">OXH55_09830</name>
</gene>
<name>A0ABT4CPE1_9CLOT</name>
<dbReference type="NCBIfam" id="TIGR00254">
    <property type="entry name" value="GGDEF"/>
    <property type="match status" value="1"/>
</dbReference>
<dbReference type="InterPro" id="IPR011006">
    <property type="entry name" value="CheY-like_superfamily"/>
</dbReference>
<dbReference type="Pfam" id="PF00072">
    <property type="entry name" value="Response_reg"/>
    <property type="match status" value="2"/>
</dbReference>
<dbReference type="SMART" id="SM00448">
    <property type="entry name" value="REC"/>
    <property type="match status" value="2"/>
</dbReference>
<dbReference type="InterPro" id="IPR043128">
    <property type="entry name" value="Rev_trsase/Diguanyl_cyclase"/>
</dbReference>
<keyword evidence="6" id="KW-0808">Transferase</keyword>
<dbReference type="InterPro" id="IPR050469">
    <property type="entry name" value="Diguanylate_Cyclase"/>
</dbReference>
<keyword evidence="7" id="KW-1185">Reference proteome</keyword>
<dbReference type="PANTHER" id="PTHR45138:SF9">
    <property type="entry name" value="DIGUANYLATE CYCLASE DGCM-RELATED"/>
    <property type="match status" value="1"/>
</dbReference>
<evidence type="ECO:0000259" key="4">
    <source>
        <dbReference type="PROSITE" id="PS50110"/>
    </source>
</evidence>
<feature type="domain" description="Response regulatory" evidence="4">
    <location>
        <begin position="3"/>
        <end position="118"/>
    </location>
</feature>
<dbReference type="Proteomes" id="UP001079657">
    <property type="component" value="Unassembled WGS sequence"/>
</dbReference>
<dbReference type="SUPFAM" id="SSF52172">
    <property type="entry name" value="CheY-like"/>
    <property type="match status" value="2"/>
</dbReference>
<evidence type="ECO:0000256" key="2">
    <source>
        <dbReference type="ARBA" id="ARBA00024867"/>
    </source>
</evidence>
<accession>A0ABT4CPE1</accession>
<dbReference type="Pfam" id="PF00990">
    <property type="entry name" value="GGDEF"/>
    <property type="match status" value="1"/>
</dbReference>
<keyword evidence="6" id="KW-0548">Nucleotidyltransferase</keyword>
<evidence type="ECO:0000256" key="1">
    <source>
        <dbReference type="ARBA" id="ARBA00018672"/>
    </source>
</evidence>
<dbReference type="PROSITE" id="PS50110">
    <property type="entry name" value="RESPONSE_REGULATORY"/>
    <property type="match status" value="2"/>
</dbReference>
<comment type="function">
    <text evidence="2">May play the central regulatory role in sporulation. It may be an element of the effector pathway responsible for the activation of sporulation genes in response to nutritional stress. Spo0A may act in concert with spo0H (a sigma factor) to control the expression of some genes that are critical to the sporulation process.</text>
</comment>
<comment type="caution">
    <text evidence="6">The sequence shown here is derived from an EMBL/GenBank/DDBJ whole genome shotgun (WGS) entry which is preliminary data.</text>
</comment>
<dbReference type="Gene3D" id="3.30.70.270">
    <property type="match status" value="1"/>
</dbReference>
<dbReference type="Gene3D" id="3.40.50.2300">
    <property type="match status" value="2"/>
</dbReference>
<evidence type="ECO:0000313" key="7">
    <source>
        <dbReference type="Proteomes" id="UP001079657"/>
    </source>
</evidence>
<dbReference type="CDD" id="cd00156">
    <property type="entry name" value="REC"/>
    <property type="match status" value="1"/>
</dbReference>
<feature type="domain" description="Response regulatory" evidence="4">
    <location>
        <begin position="128"/>
        <end position="241"/>
    </location>
</feature>
<organism evidence="6 7">
    <name type="scientific">Clostridium ganghwense</name>
    <dbReference type="NCBI Taxonomy" id="312089"/>
    <lineage>
        <taxon>Bacteria</taxon>
        <taxon>Bacillati</taxon>
        <taxon>Bacillota</taxon>
        <taxon>Clostridia</taxon>
        <taxon>Eubacteriales</taxon>
        <taxon>Clostridiaceae</taxon>
        <taxon>Clostridium</taxon>
    </lineage>
</organism>
<dbReference type="RefSeq" id="WP_268049771.1">
    <property type="nucleotide sequence ID" value="NZ_JAPQES010000003.1"/>
</dbReference>
<dbReference type="InterPro" id="IPR000160">
    <property type="entry name" value="GGDEF_dom"/>
</dbReference>
<dbReference type="GO" id="GO:0052621">
    <property type="term" value="F:diguanylate cyclase activity"/>
    <property type="evidence" value="ECO:0007669"/>
    <property type="project" value="UniProtKB-EC"/>
</dbReference>